<feature type="region of interest" description="Disordered" evidence="2">
    <location>
        <begin position="487"/>
        <end position="512"/>
    </location>
</feature>
<dbReference type="Ensembl" id="ENSCCRT00010122842.1">
    <property type="protein sequence ID" value="ENSCCRP00010110408.1"/>
    <property type="gene ID" value="ENSCCRG00010048625.1"/>
</dbReference>
<dbReference type="GO" id="GO:1905244">
    <property type="term" value="P:regulation of modification of synaptic structure"/>
    <property type="evidence" value="ECO:0007669"/>
    <property type="project" value="TreeGrafter"/>
</dbReference>
<reference evidence="3" key="2">
    <citation type="submission" date="2025-09" db="UniProtKB">
        <authorList>
            <consortium name="Ensembl"/>
        </authorList>
    </citation>
    <scope>IDENTIFICATION</scope>
</reference>
<dbReference type="PANTHER" id="PTHR18978:SF1">
    <property type="entry name" value="GRIP1-ASSOCIATED PROTEIN 1"/>
    <property type="match status" value="1"/>
</dbReference>
<evidence type="ECO:0000313" key="4">
    <source>
        <dbReference type="Proteomes" id="UP000694427"/>
    </source>
</evidence>
<name>A0A8C1PPS3_CYPCA</name>
<feature type="coiled-coil region" evidence="1">
    <location>
        <begin position="419"/>
        <end position="446"/>
    </location>
</feature>
<protein>
    <submittedName>
        <fullName evidence="3">GRIP1 associated protein 1</fullName>
    </submittedName>
</protein>
<feature type="coiled-coil region" evidence="1">
    <location>
        <begin position="309"/>
        <end position="336"/>
    </location>
</feature>
<feature type="compositionally biased region" description="Polar residues" evidence="2">
    <location>
        <begin position="491"/>
        <end position="506"/>
    </location>
</feature>
<feature type="coiled-coil region" evidence="1">
    <location>
        <begin position="515"/>
        <end position="542"/>
    </location>
</feature>
<evidence type="ECO:0000256" key="2">
    <source>
        <dbReference type="SAM" id="MobiDB-lite"/>
    </source>
</evidence>
<reference evidence="3" key="1">
    <citation type="submission" date="2025-08" db="UniProtKB">
        <authorList>
            <consortium name="Ensembl"/>
        </authorList>
    </citation>
    <scope>IDENTIFICATION</scope>
</reference>
<feature type="coiled-coil region" evidence="1">
    <location>
        <begin position="3"/>
        <end position="136"/>
    </location>
</feature>
<proteinExistence type="predicted"/>
<dbReference type="GO" id="GO:0099152">
    <property type="term" value="P:regulation of neurotransmitter receptor transport, endosome to postsynaptic membrane"/>
    <property type="evidence" value="ECO:0007669"/>
    <property type="project" value="TreeGrafter"/>
</dbReference>
<feature type="coiled-coil region" evidence="1">
    <location>
        <begin position="171"/>
        <end position="275"/>
    </location>
</feature>
<evidence type="ECO:0000313" key="3">
    <source>
        <dbReference type="Ensembl" id="ENSCCRP00010110408.1"/>
    </source>
</evidence>
<organism evidence="3 4">
    <name type="scientific">Cyprinus carpio</name>
    <name type="common">Common carp</name>
    <dbReference type="NCBI Taxonomy" id="7962"/>
    <lineage>
        <taxon>Eukaryota</taxon>
        <taxon>Metazoa</taxon>
        <taxon>Chordata</taxon>
        <taxon>Craniata</taxon>
        <taxon>Vertebrata</taxon>
        <taxon>Euteleostomi</taxon>
        <taxon>Actinopterygii</taxon>
        <taxon>Neopterygii</taxon>
        <taxon>Teleostei</taxon>
        <taxon>Ostariophysi</taxon>
        <taxon>Cypriniformes</taxon>
        <taxon>Cyprinidae</taxon>
        <taxon>Cyprininae</taxon>
        <taxon>Cyprinus</taxon>
    </lineage>
</organism>
<dbReference type="GO" id="GO:0099158">
    <property type="term" value="P:regulation of recycling endosome localization within postsynapse"/>
    <property type="evidence" value="ECO:0007669"/>
    <property type="project" value="TreeGrafter"/>
</dbReference>
<dbReference type="GO" id="GO:0098837">
    <property type="term" value="C:postsynaptic recycling endosome"/>
    <property type="evidence" value="ECO:0007669"/>
    <property type="project" value="TreeGrafter"/>
</dbReference>
<dbReference type="GO" id="GO:0098887">
    <property type="term" value="P:neurotransmitter receptor transport, endosome to postsynaptic membrane"/>
    <property type="evidence" value="ECO:0007669"/>
    <property type="project" value="TreeGrafter"/>
</dbReference>
<dbReference type="PANTHER" id="PTHR18978">
    <property type="entry name" value="GRIP-1 ASSOCIATED PROTEIN 1"/>
    <property type="match status" value="1"/>
</dbReference>
<dbReference type="InterPro" id="IPR026204">
    <property type="entry name" value="GRIPAP1"/>
</dbReference>
<keyword evidence="1" id="KW-0175">Coiled coil</keyword>
<dbReference type="GO" id="GO:0098978">
    <property type="term" value="C:glutamatergic synapse"/>
    <property type="evidence" value="ECO:0007669"/>
    <property type="project" value="TreeGrafter"/>
</dbReference>
<dbReference type="AlphaFoldDB" id="A0A8C1PPS3"/>
<accession>A0A8C1PPS3</accession>
<keyword evidence="4" id="KW-1185">Reference proteome</keyword>
<sequence>QEVDALLNENKMLQGKLHSQEDDFRLQNSTLMQELSKLCSQIEQLELENRRLREGQGLEGPASSPASGPVDAELLRLQAENSALQKKLKGERSSCIKSSSLFPRKHFRIRIKGIIQQRKEEELKSINLRVQKLQTDLMSANQVRSAQAHPAKLPNIKLQVACQSAVSQEQVEGMLSENDALRTNLAALEQIQTVKTQELNLMREQNLTLNAELQQKRTEQESFLAQRDDLNSQLQESNRANSRLLEQLTELGLEKDKLQQELEEARKTADKRKVMLDELAIEMAQEKSRHKEELGDVRLQHEKGVLSIRARYEKELRGLHEEKNRTEEEIRSQLRDERARTKELEGLQPYVEELKAQVQSMEGTKGWFERRLKEAEVPCVHNHLSLQSTGRDGNCLLLFEIKDTVDGQRILEKKGSSALKDLKRQLHLERKRADKLQERLQEILTNTKTRTGLEELMLSEISSPSRMQQTGDSSSISSFSYREIMKDGASAPSTNKSNTSSPQSQRPADLSDDEVSELFQRLAEVQQEKWMLEEKVKHLEVSCSSMADDICKKSAIIETYVMDSRRGEWLSLSPSLSFFTASDVLLFNNTDLFKIKDCLDGCREIS</sequence>
<dbReference type="GO" id="GO:0098998">
    <property type="term" value="C:extrinsic component of postsynaptic early endosome membrane"/>
    <property type="evidence" value="ECO:0007669"/>
    <property type="project" value="TreeGrafter"/>
</dbReference>
<evidence type="ECO:0000256" key="1">
    <source>
        <dbReference type="SAM" id="Coils"/>
    </source>
</evidence>
<dbReference type="Proteomes" id="UP000694427">
    <property type="component" value="Unplaced"/>
</dbReference>